<keyword evidence="4" id="KW-1185">Reference proteome</keyword>
<dbReference type="OrthoDB" id="5023at2759"/>
<feature type="chain" id="PRO_5005603577" evidence="2">
    <location>
        <begin position="19"/>
        <end position="178"/>
    </location>
</feature>
<dbReference type="InterPro" id="IPR021562">
    <property type="entry name" value="DUF3007"/>
</dbReference>
<dbReference type="EMBL" id="JWZX01000076">
    <property type="protein sequence ID" value="KOO53760.1"/>
    <property type="molecule type" value="Genomic_DNA"/>
</dbReference>
<dbReference type="PANTHER" id="PTHR35734">
    <property type="entry name" value="OS01G0805200 PROTEIN"/>
    <property type="match status" value="1"/>
</dbReference>
<comment type="caution">
    <text evidence="3">The sequence shown here is derived from an EMBL/GenBank/DDBJ whole genome shotgun (WGS) entry which is preliminary data.</text>
</comment>
<proteinExistence type="predicted"/>
<protein>
    <submittedName>
        <fullName evidence="3">Uncharacterized protein</fullName>
    </submittedName>
</protein>
<feature type="transmembrane region" description="Helical" evidence="1">
    <location>
        <begin position="104"/>
        <end position="129"/>
    </location>
</feature>
<dbReference type="AlphaFoldDB" id="A0A0M0LRT1"/>
<keyword evidence="1" id="KW-1133">Transmembrane helix</keyword>
<reference evidence="4" key="1">
    <citation type="journal article" date="2015" name="PLoS Genet.">
        <title>Genome Sequence and Transcriptome Analyses of Chrysochromulina tobin: Metabolic Tools for Enhanced Algal Fitness in the Prominent Order Prymnesiales (Haptophyceae).</title>
        <authorList>
            <person name="Hovde B.T."/>
            <person name="Deodato C.R."/>
            <person name="Hunsperger H.M."/>
            <person name="Ryken S.A."/>
            <person name="Yost W."/>
            <person name="Jha R.K."/>
            <person name="Patterson J."/>
            <person name="Monnat R.J. Jr."/>
            <person name="Barlow S.B."/>
            <person name="Starkenburg S.R."/>
            <person name="Cattolico R.A."/>
        </authorList>
    </citation>
    <scope>NUCLEOTIDE SEQUENCE</scope>
    <source>
        <strain evidence="4">CCMP291</strain>
    </source>
</reference>
<dbReference type="Pfam" id="PF11460">
    <property type="entry name" value="DUF3007"/>
    <property type="match status" value="1"/>
</dbReference>
<organism evidence="3 4">
    <name type="scientific">Chrysochromulina tobinii</name>
    <dbReference type="NCBI Taxonomy" id="1460289"/>
    <lineage>
        <taxon>Eukaryota</taxon>
        <taxon>Haptista</taxon>
        <taxon>Haptophyta</taxon>
        <taxon>Prymnesiophyceae</taxon>
        <taxon>Prymnesiales</taxon>
        <taxon>Chrysochromulinaceae</taxon>
        <taxon>Chrysochromulina</taxon>
    </lineage>
</organism>
<evidence type="ECO:0000313" key="3">
    <source>
        <dbReference type="EMBL" id="KOO53760.1"/>
    </source>
</evidence>
<evidence type="ECO:0000256" key="2">
    <source>
        <dbReference type="SAM" id="SignalP"/>
    </source>
</evidence>
<name>A0A0M0LRT1_9EUKA</name>
<evidence type="ECO:0000256" key="1">
    <source>
        <dbReference type="SAM" id="Phobius"/>
    </source>
</evidence>
<feature type="transmembrane region" description="Helical" evidence="1">
    <location>
        <begin position="78"/>
        <end position="97"/>
    </location>
</feature>
<sequence>MAARLLPLLALGLGVVHGFRTPPSALAAPSRRAAISGLSPLPAAAVTSRACAPTLAAPAESDKKSLPFFLNPNTKGGIIFWSIVGIVLPFVAYSFMLDNLGWDVVLAGNVILIGYVGVGTVVWTGSYVFRVANKDMTYAQQLRDYENAVIQKRFEELSEEEVDALMGEIYPTKPDAKP</sequence>
<keyword evidence="2" id="KW-0732">Signal</keyword>
<feature type="signal peptide" evidence="2">
    <location>
        <begin position="1"/>
        <end position="18"/>
    </location>
</feature>
<evidence type="ECO:0000313" key="4">
    <source>
        <dbReference type="Proteomes" id="UP000037460"/>
    </source>
</evidence>
<accession>A0A0M0LRT1</accession>
<keyword evidence="1" id="KW-0472">Membrane</keyword>
<dbReference type="PANTHER" id="PTHR35734:SF1">
    <property type="entry name" value="OS01G0805200 PROTEIN"/>
    <property type="match status" value="1"/>
</dbReference>
<keyword evidence="1" id="KW-0812">Transmembrane</keyword>
<dbReference type="Proteomes" id="UP000037460">
    <property type="component" value="Unassembled WGS sequence"/>
</dbReference>
<gene>
    <name evidence="3" type="ORF">Ctob_009609</name>
</gene>